<organism evidence="2 3">
    <name type="scientific">Listeria monocytogenes</name>
    <dbReference type="NCBI Taxonomy" id="1639"/>
    <lineage>
        <taxon>Bacteria</taxon>
        <taxon>Bacillati</taxon>
        <taxon>Bacillota</taxon>
        <taxon>Bacilli</taxon>
        <taxon>Bacillales</taxon>
        <taxon>Listeriaceae</taxon>
        <taxon>Listeria</taxon>
    </lineage>
</organism>
<evidence type="ECO:0000313" key="2">
    <source>
        <dbReference type="EMBL" id="EAG0867640.1"/>
    </source>
</evidence>
<dbReference type="InterPro" id="IPR029063">
    <property type="entry name" value="SAM-dependent_MTases_sf"/>
</dbReference>
<accession>A0A3T1YJW6</accession>
<dbReference type="Pfam" id="PF02195">
    <property type="entry name" value="ParB_N"/>
    <property type="match status" value="1"/>
</dbReference>
<name>A0A3T1YJW6_LISMN</name>
<protein>
    <submittedName>
        <fullName evidence="2">Chromosome partitioning protein ParB</fullName>
    </submittedName>
</protein>
<evidence type="ECO:0000259" key="1">
    <source>
        <dbReference type="SMART" id="SM00470"/>
    </source>
</evidence>
<dbReference type="SMART" id="SM00470">
    <property type="entry name" value="ParB"/>
    <property type="match status" value="1"/>
</dbReference>
<gene>
    <name evidence="2" type="ORF">A8L61_10170</name>
</gene>
<dbReference type="RefSeq" id="WP_015987349.1">
    <property type="nucleotide sequence ID" value="NZ_CP015508.1"/>
</dbReference>
<dbReference type="Gene3D" id="3.90.1530.10">
    <property type="entry name" value="Conserved hypothetical protein from pyrococcus furiosus pfu- 392566-001, ParB domain"/>
    <property type="match status" value="1"/>
</dbReference>
<dbReference type="InterPro" id="IPR036086">
    <property type="entry name" value="ParB/Sulfiredoxin_sf"/>
</dbReference>
<dbReference type="AlphaFoldDB" id="A0A3T1YJW6"/>
<feature type="domain" description="ParB-like N-terminal" evidence="1">
    <location>
        <begin position="4"/>
        <end position="93"/>
    </location>
</feature>
<dbReference type="EMBL" id="AABAGT010000014">
    <property type="protein sequence ID" value="EAG0867640.1"/>
    <property type="molecule type" value="Genomic_DNA"/>
</dbReference>
<dbReference type="Proteomes" id="UP000358545">
    <property type="component" value="Unassembled WGS sequence"/>
</dbReference>
<comment type="caution">
    <text evidence="2">The sequence shown here is derived from an EMBL/GenBank/DDBJ whole genome shotgun (WGS) entry which is preliminary data.</text>
</comment>
<dbReference type="InterPro" id="IPR003115">
    <property type="entry name" value="ParB_N"/>
</dbReference>
<reference evidence="2 3" key="1">
    <citation type="submission" date="2018-06" db="EMBL/GenBank/DDBJ databases">
        <authorList>
            <consortium name="PulseNet: The National Subtyping Network for Foodborne Disease Surveillance"/>
            <person name="Tarr C.L."/>
            <person name="Trees E."/>
            <person name="Katz L.S."/>
            <person name="Carleton-Romer H.A."/>
            <person name="Stroika S."/>
            <person name="Kucerova Z."/>
            <person name="Roache K.F."/>
            <person name="Sabol A.L."/>
            <person name="Besser J."/>
            <person name="Gerner-Smidt P."/>
        </authorList>
    </citation>
    <scope>NUCLEOTIDE SEQUENCE [LARGE SCALE GENOMIC DNA]</scope>
    <source>
        <strain evidence="2 3">PNUSAL002180</strain>
    </source>
</reference>
<dbReference type="CDD" id="cd16401">
    <property type="entry name" value="ParB_N_like_MT"/>
    <property type="match status" value="1"/>
</dbReference>
<dbReference type="Gene3D" id="3.40.50.150">
    <property type="entry name" value="Vaccinia Virus protein VP39"/>
    <property type="match status" value="1"/>
</dbReference>
<evidence type="ECO:0000313" key="3">
    <source>
        <dbReference type="Proteomes" id="UP000358545"/>
    </source>
</evidence>
<dbReference type="SUPFAM" id="SSF110849">
    <property type="entry name" value="ParB/Sulfiredoxin"/>
    <property type="match status" value="1"/>
</dbReference>
<sequence>MNIQEIEVSKINPAAYNPRIDLQPDDPEYQKLKKSIEEFGYIDPLIWNERTGNLVGGHQRYKILLEGKPENLTVSVVNLDIDQEKALNIALNKIEGGWNTDKLGELLKSINDEEMLNLTGFSALEIDELIKEFELPPATVDKVKENPLDSNLFESFLFPPFSYLDSKTRRWRDRKDQWKNLGIRSELGREGNLTFASSLRSASLTGTSIFDPVLCELAYRWFTPKESAKIYDPFAGGSVRGIVAKVLGHEYTGIDLRKEQVEANHINAKEIGLDGINWITDNSLNADKHIKDNSMDLLFTCPPYFDLEVYSDNKEDISNMEYDEFIKVYSEILDKGANKLKDNRFAIVVISDVRDKAGFYRDLTGLTKSIFEKNGIYFYNDLILLNSLGSGALRARRNMRNRKLVRIHQNVLVFYKGNPDEIQEHFPILEVLEDNLEEALESIDI</sequence>
<dbReference type="SUPFAM" id="SSF53335">
    <property type="entry name" value="S-adenosyl-L-methionine-dependent methyltransferases"/>
    <property type="match status" value="2"/>
</dbReference>
<proteinExistence type="predicted"/>